<sequence>MPRQNLVSFVTMMCAYAQSGRYQDAEALLDRMPHHDVVSSTSAIHAYAQRGLLLEAMDVFSAMREWSVVACNAMSSQNIGTAEEMFREMTMEGASSPDEISFTWILLECSHSGDLEAGYGWFCSMRMDYGVL</sequence>
<dbReference type="AlphaFoldDB" id="D8SUU0"/>
<protein>
    <recommendedName>
        <fullName evidence="5">Pentacotripeptide-repeat region of PRORP domain-containing protein</fullName>
    </recommendedName>
</protein>
<dbReference type="Gene3D" id="1.25.40.10">
    <property type="entry name" value="Tetratricopeptide repeat domain"/>
    <property type="match status" value="2"/>
</dbReference>
<dbReference type="InterPro" id="IPR011990">
    <property type="entry name" value="TPR-like_helical_dom_sf"/>
</dbReference>
<evidence type="ECO:0000313" key="3">
    <source>
        <dbReference type="EMBL" id="EFJ11752.1"/>
    </source>
</evidence>
<feature type="repeat" description="PPR" evidence="2">
    <location>
        <begin position="5"/>
        <end position="39"/>
    </location>
</feature>
<dbReference type="Pfam" id="PF01535">
    <property type="entry name" value="PPR"/>
    <property type="match status" value="2"/>
</dbReference>
<evidence type="ECO:0000313" key="4">
    <source>
        <dbReference type="Proteomes" id="UP000001514"/>
    </source>
</evidence>
<evidence type="ECO:0000256" key="1">
    <source>
        <dbReference type="ARBA" id="ARBA00022737"/>
    </source>
</evidence>
<dbReference type="Gramene" id="EFJ11752">
    <property type="protein sequence ID" value="EFJ11752"/>
    <property type="gene ID" value="SELMODRAFT_425944"/>
</dbReference>
<reference evidence="3 4" key="1">
    <citation type="journal article" date="2011" name="Science">
        <title>The Selaginella genome identifies genetic changes associated with the evolution of vascular plants.</title>
        <authorList>
            <person name="Banks J.A."/>
            <person name="Nishiyama T."/>
            <person name="Hasebe M."/>
            <person name="Bowman J.L."/>
            <person name="Gribskov M."/>
            <person name="dePamphilis C."/>
            <person name="Albert V.A."/>
            <person name="Aono N."/>
            <person name="Aoyama T."/>
            <person name="Ambrose B.A."/>
            <person name="Ashton N.W."/>
            <person name="Axtell M.J."/>
            <person name="Barker E."/>
            <person name="Barker M.S."/>
            <person name="Bennetzen J.L."/>
            <person name="Bonawitz N.D."/>
            <person name="Chapple C."/>
            <person name="Cheng C."/>
            <person name="Correa L.G."/>
            <person name="Dacre M."/>
            <person name="DeBarry J."/>
            <person name="Dreyer I."/>
            <person name="Elias M."/>
            <person name="Engstrom E.M."/>
            <person name="Estelle M."/>
            <person name="Feng L."/>
            <person name="Finet C."/>
            <person name="Floyd S.K."/>
            <person name="Frommer W.B."/>
            <person name="Fujita T."/>
            <person name="Gramzow L."/>
            <person name="Gutensohn M."/>
            <person name="Harholt J."/>
            <person name="Hattori M."/>
            <person name="Heyl A."/>
            <person name="Hirai T."/>
            <person name="Hiwatashi Y."/>
            <person name="Ishikawa M."/>
            <person name="Iwata M."/>
            <person name="Karol K.G."/>
            <person name="Koehler B."/>
            <person name="Kolukisaoglu U."/>
            <person name="Kubo M."/>
            <person name="Kurata T."/>
            <person name="Lalonde S."/>
            <person name="Li K."/>
            <person name="Li Y."/>
            <person name="Litt A."/>
            <person name="Lyons E."/>
            <person name="Manning G."/>
            <person name="Maruyama T."/>
            <person name="Michael T.P."/>
            <person name="Mikami K."/>
            <person name="Miyazaki S."/>
            <person name="Morinaga S."/>
            <person name="Murata T."/>
            <person name="Mueller-Roeber B."/>
            <person name="Nelson D.R."/>
            <person name="Obara M."/>
            <person name="Oguri Y."/>
            <person name="Olmstead R.G."/>
            <person name="Onodera N."/>
            <person name="Petersen B.L."/>
            <person name="Pils B."/>
            <person name="Prigge M."/>
            <person name="Rensing S.A."/>
            <person name="Riano-Pachon D.M."/>
            <person name="Roberts A.W."/>
            <person name="Sato Y."/>
            <person name="Scheller H.V."/>
            <person name="Schulz B."/>
            <person name="Schulz C."/>
            <person name="Shakirov E.V."/>
            <person name="Shibagaki N."/>
            <person name="Shinohara N."/>
            <person name="Shippen D.E."/>
            <person name="Soerensen I."/>
            <person name="Sotooka R."/>
            <person name="Sugimoto N."/>
            <person name="Sugita M."/>
            <person name="Sumikawa N."/>
            <person name="Tanurdzic M."/>
            <person name="Theissen G."/>
            <person name="Ulvskov P."/>
            <person name="Wakazuki S."/>
            <person name="Weng J.K."/>
            <person name="Willats W.W."/>
            <person name="Wipf D."/>
            <person name="Wolf P.G."/>
            <person name="Yang L."/>
            <person name="Zimmer A.D."/>
            <person name="Zhu Q."/>
            <person name="Mitros T."/>
            <person name="Hellsten U."/>
            <person name="Loque D."/>
            <person name="Otillar R."/>
            <person name="Salamov A."/>
            <person name="Schmutz J."/>
            <person name="Shapiro H."/>
            <person name="Lindquist E."/>
            <person name="Lucas S."/>
            <person name="Rokhsar D."/>
            <person name="Grigoriev I.V."/>
        </authorList>
    </citation>
    <scope>NUCLEOTIDE SEQUENCE [LARGE SCALE GENOMIC DNA]</scope>
</reference>
<dbReference type="PANTHER" id="PTHR47925">
    <property type="entry name" value="OS01G0913400 PROTEIN-RELATED"/>
    <property type="match status" value="1"/>
</dbReference>
<dbReference type="HOGENOM" id="CLU_1920722_0_0_1"/>
<organism evidence="4">
    <name type="scientific">Selaginella moellendorffii</name>
    <name type="common">Spikemoss</name>
    <dbReference type="NCBI Taxonomy" id="88036"/>
    <lineage>
        <taxon>Eukaryota</taxon>
        <taxon>Viridiplantae</taxon>
        <taxon>Streptophyta</taxon>
        <taxon>Embryophyta</taxon>
        <taxon>Tracheophyta</taxon>
        <taxon>Lycopodiopsida</taxon>
        <taxon>Selaginellales</taxon>
        <taxon>Selaginellaceae</taxon>
        <taxon>Selaginella</taxon>
    </lineage>
</organism>
<proteinExistence type="predicted"/>
<gene>
    <name evidence="3" type="ORF">SELMODRAFT_425944</name>
</gene>
<dbReference type="KEGG" id="smo:SELMODRAFT_425944"/>
<evidence type="ECO:0000256" key="2">
    <source>
        <dbReference type="PROSITE-ProRule" id="PRU00708"/>
    </source>
</evidence>
<dbReference type="PANTHER" id="PTHR47925:SF84">
    <property type="entry name" value="PENTATRICOPEPTIDE REPEAT-CONTAINING PROTEIN"/>
    <property type="match status" value="1"/>
</dbReference>
<evidence type="ECO:0008006" key="5">
    <source>
        <dbReference type="Google" id="ProtNLM"/>
    </source>
</evidence>
<dbReference type="eggNOG" id="KOG4197">
    <property type="taxonomic scope" value="Eukaryota"/>
</dbReference>
<accession>D8SUU0</accession>
<dbReference type="PROSITE" id="PS51375">
    <property type="entry name" value="PPR"/>
    <property type="match status" value="1"/>
</dbReference>
<dbReference type="NCBIfam" id="TIGR00756">
    <property type="entry name" value="PPR"/>
    <property type="match status" value="2"/>
</dbReference>
<dbReference type="InParanoid" id="D8SUU0"/>
<dbReference type="Proteomes" id="UP000001514">
    <property type="component" value="Unassembled WGS sequence"/>
</dbReference>
<dbReference type="EMBL" id="GL377644">
    <property type="protein sequence ID" value="EFJ11752.1"/>
    <property type="molecule type" value="Genomic_DNA"/>
</dbReference>
<dbReference type="InterPro" id="IPR002885">
    <property type="entry name" value="PPR_rpt"/>
</dbReference>
<name>D8SUU0_SELML</name>
<keyword evidence="1" id="KW-0677">Repeat</keyword>
<keyword evidence="4" id="KW-1185">Reference proteome</keyword>